<name>A0A5N6T9R3_ASPPS</name>
<proteinExistence type="predicted"/>
<dbReference type="SUPFAM" id="SSF54909">
    <property type="entry name" value="Dimeric alpha+beta barrel"/>
    <property type="match status" value="1"/>
</dbReference>
<dbReference type="AlphaFoldDB" id="A0A5N6T9R3"/>
<dbReference type="EMBL" id="ML743553">
    <property type="protein sequence ID" value="KAE8142919.1"/>
    <property type="molecule type" value="Genomic_DNA"/>
</dbReference>
<dbReference type="Proteomes" id="UP000325672">
    <property type="component" value="Unassembled WGS sequence"/>
</dbReference>
<dbReference type="InterPro" id="IPR011008">
    <property type="entry name" value="Dimeric_a/b-barrel"/>
</dbReference>
<dbReference type="Pfam" id="PF03992">
    <property type="entry name" value="ABM"/>
    <property type="match status" value="1"/>
</dbReference>
<evidence type="ECO:0000259" key="1">
    <source>
        <dbReference type="PROSITE" id="PS51725"/>
    </source>
</evidence>
<keyword evidence="3" id="KW-1185">Reference proteome</keyword>
<sequence>MGATFIDIDPRTPLLKQLEERPEAGSCVLVNTFHIPAGKMDEAFAAWKIDADLAKKQPGFISTQLHRGVNGSDTMLNYAIWESTAALKAFYDLPEFKSSLENYPDGTECRIAIYRKQHIDGVCLA</sequence>
<gene>
    <name evidence="2" type="ORF">BDV38DRAFT_234241</name>
</gene>
<evidence type="ECO:0000313" key="3">
    <source>
        <dbReference type="Proteomes" id="UP000325672"/>
    </source>
</evidence>
<dbReference type="Gene3D" id="3.30.70.100">
    <property type="match status" value="1"/>
</dbReference>
<protein>
    <submittedName>
        <fullName evidence="2">Antibiotic biosynthesis monooxygenase</fullName>
    </submittedName>
</protein>
<organism evidence="2 3">
    <name type="scientific">Aspergillus pseudotamarii</name>
    <dbReference type="NCBI Taxonomy" id="132259"/>
    <lineage>
        <taxon>Eukaryota</taxon>
        <taxon>Fungi</taxon>
        <taxon>Dikarya</taxon>
        <taxon>Ascomycota</taxon>
        <taxon>Pezizomycotina</taxon>
        <taxon>Eurotiomycetes</taxon>
        <taxon>Eurotiomycetidae</taxon>
        <taxon>Eurotiales</taxon>
        <taxon>Aspergillaceae</taxon>
        <taxon>Aspergillus</taxon>
        <taxon>Aspergillus subgen. Circumdati</taxon>
    </lineage>
</organism>
<dbReference type="PROSITE" id="PS51725">
    <property type="entry name" value="ABM"/>
    <property type="match status" value="1"/>
</dbReference>
<dbReference type="InterPro" id="IPR007138">
    <property type="entry name" value="ABM_dom"/>
</dbReference>
<accession>A0A5N6T9R3</accession>
<keyword evidence="2" id="KW-0560">Oxidoreductase</keyword>
<dbReference type="RefSeq" id="XP_031918982.1">
    <property type="nucleotide sequence ID" value="XM_032053218.1"/>
</dbReference>
<dbReference type="OrthoDB" id="4268580at2759"/>
<dbReference type="GeneID" id="43637428"/>
<keyword evidence="2" id="KW-0503">Monooxygenase</keyword>
<reference evidence="2 3" key="1">
    <citation type="submission" date="2019-04" db="EMBL/GenBank/DDBJ databases">
        <title>Friends and foes A comparative genomics study of 23 Aspergillus species from section Flavi.</title>
        <authorList>
            <consortium name="DOE Joint Genome Institute"/>
            <person name="Kjaerbolling I."/>
            <person name="Vesth T."/>
            <person name="Frisvad J.C."/>
            <person name="Nybo J.L."/>
            <person name="Theobald S."/>
            <person name="Kildgaard S."/>
            <person name="Isbrandt T."/>
            <person name="Kuo A."/>
            <person name="Sato A."/>
            <person name="Lyhne E.K."/>
            <person name="Kogle M.E."/>
            <person name="Wiebenga A."/>
            <person name="Kun R.S."/>
            <person name="Lubbers R.J."/>
            <person name="Makela M.R."/>
            <person name="Barry K."/>
            <person name="Chovatia M."/>
            <person name="Clum A."/>
            <person name="Daum C."/>
            <person name="Haridas S."/>
            <person name="He G."/>
            <person name="LaButti K."/>
            <person name="Lipzen A."/>
            <person name="Mondo S."/>
            <person name="Riley R."/>
            <person name="Salamov A."/>
            <person name="Simmons B.A."/>
            <person name="Magnuson J.K."/>
            <person name="Henrissat B."/>
            <person name="Mortensen U.H."/>
            <person name="Larsen T.O."/>
            <person name="Devries R.P."/>
            <person name="Grigoriev I.V."/>
            <person name="Machida M."/>
            <person name="Baker S.E."/>
            <person name="Andersen M.R."/>
        </authorList>
    </citation>
    <scope>NUCLEOTIDE SEQUENCE [LARGE SCALE GENOMIC DNA]</scope>
    <source>
        <strain evidence="2 3">CBS 117625</strain>
    </source>
</reference>
<feature type="domain" description="ABM" evidence="1">
    <location>
        <begin position="27"/>
        <end position="115"/>
    </location>
</feature>
<evidence type="ECO:0000313" key="2">
    <source>
        <dbReference type="EMBL" id="KAE8142919.1"/>
    </source>
</evidence>
<dbReference type="GO" id="GO:0004497">
    <property type="term" value="F:monooxygenase activity"/>
    <property type="evidence" value="ECO:0007669"/>
    <property type="project" value="UniProtKB-KW"/>
</dbReference>